<keyword evidence="3 10" id="KW-0812">Transmembrane</keyword>
<dbReference type="InterPro" id="IPR047132">
    <property type="entry name" value="Olfact_rcpt_6C-like"/>
</dbReference>
<dbReference type="PROSITE" id="PS50262">
    <property type="entry name" value="G_PROTEIN_RECEP_F1_2"/>
    <property type="match status" value="1"/>
</dbReference>
<dbReference type="Proteomes" id="UP000694871">
    <property type="component" value="Unplaced"/>
</dbReference>
<keyword evidence="7 11" id="KW-0472">Membrane</keyword>
<evidence type="ECO:0000256" key="6">
    <source>
        <dbReference type="ARBA" id="ARBA00023040"/>
    </source>
</evidence>
<dbReference type="PROSITE" id="PS00237">
    <property type="entry name" value="G_PROTEIN_RECEP_F1_1"/>
    <property type="match status" value="1"/>
</dbReference>
<feature type="transmembrane region" description="Helical" evidence="11">
    <location>
        <begin position="30"/>
        <end position="56"/>
    </location>
</feature>
<evidence type="ECO:0000256" key="1">
    <source>
        <dbReference type="ARBA" id="ARBA00004651"/>
    </source>
</evidence>
<accession>A0ABM1KWT5</accession>
<evidence type="ECO:0000256" key="5">
    <source>
        <dbReference type="ARBA" id="ARBA00022989"/>
    </source>
</evidence>
<evidence type="ECO:0000313" key="13">
    <source>
        <dbReference type="Proteomes" id="UP000694871"/>
    </source>
</evidence>
<dbReference type="PRINTS" id="PR00245">
    <property type="entry name" value="OLFACTORYR"/>
</dbReference>
<evidence type="ECO:0000256" key="4">
    <source>
        <dbReference type="ARBA" id="ARBA00022725"/>
    </source>
</evidence>
<reference evidence="14" key="1">
    <citation type="submission" date="2025-08" db="UniProtKB">
        <authorList>
            <consortium name="RefSeq"/>
        </authorList>
    </citation>
    <scope>IDENTIFICATION</scope>
</reference>
<dbReference type="SUPFAM" id="SSF81321">
    <property type="entry name" value="Family A G protein-coupled receptor-like"/>
    <property type="match status" value="1"/>
</dbReference>
<evidence type="ECO:0000256" key="9">
    <source>
        <dbReference type="ARBA" id="ARBA00023224"/>
    </source>
</evidence>
<feature type="transmembrane region" description="Helical" evidence="11">
    <location>
        <begin position="247"/>
        <end position="265"/>
    </location>
</feature>
<feature type="transmembrane region" description="Helical" evidence="11">
    <location>
        <begin position="149"/>
        <end position="172"/>
    </location>
</feature>
<feature type="domain" description="G-protein coupled receptors family 1 profile" evidence="12">
    <location>
        <begin position="46"/>
        <end position="295"/>
    </location>
</feature>
<feature type="transmembrane region" description="Helical" evidence="11">
    <location>
        <begin position="202"/>
        <end position="227"/>
    </location>
</feature>
<gene>
    <name evidence="14" type="primary">LOC107120046</name>
</gene>
<keyword evidence="13" id="KW-1185">Reference proteome</keyword>
<keyword evidence="2 11" id="KW-1003">Cell membrane</keyword>
<comment type="subcellular location">
    <subcellularLocation>
        <location evidence="1 11">Cell membrane</location>
        <topology evidence="1 11">Multi-pass membrane protein</topology>
    </subcellularLocation>
</comment>
<evidence type="ECO:0000256" key="8">
    <source>
        <dbReference type="ARBA" id="ARBA00023170"/>
    </source>
</evidence>
<dbReference type="Pfam" id="PF13853">
    <property type="entry name" value="7tm_4"/>
    <property type="match status" value="1"/>
</dbReference>
<evidence type="ECO:0000256" key="7">
    <source>
        <dbReference type="ARBA" id="ARBA00023136"/>
    </source>
</evidence>
<dbReference type="InterPro" id="IPR017452">
    <property type="entry name" value="GPCR_Rhodpsn_7TM"/>
</dbReference>
<organism evidence="13 14">
    <name type="scientific">Gekko japonicus</name>
    <name type="common">Schlegel's Japanese gecko</name>
    <dbReference type="NCBI Taxonomy" id="146911"/>
    <lineage>
        <taxon>Eukaryota</taxon>
        <taxon>Metazoa</taxon>
        <taxon>Chordata</taxon>
        <taxon>Craniata</taxon>
        <taxon>Vertebrata</taxon>
        <taxon>Euteleostomi</taxon>
        <taxon>Lepidosauria</taxon>
        <taxon>Squamata</taxon>
        <taxon>Bifurcata</taxon>
        <taxon>Gekkota</taxon>
        <taxon>Gekkonidae</taxon>
        <taxon>Gekkoninae</taxon>
        <taxon>Gekko</taxon>
    </lineage>
</organism>
<keyword evidence="6 10" id="KW-0297">G-protein coupled receptor</keyword>
<evidence type="ECO:0000256" key="11">
    <source>
        <dbReference type="RuleBase" id="RU363047"/>
    </source>
</evidence>
<dbReference type="GeneID" id="107120046"/>
<feature type="transmembrane region" description="Helical" evidence="11">
    <location>
        <begin position="107"/>
        <end position="128"/>
    </location>
</feature>
<keyword evidence="11" id="KW-0716">Sensory transduction</keyword>
<dbReference type="PANTHER" id="PTHR26454">
    <property type="entry name" value="OLFACTORY RECEPTOR"/>
    <property type="match status" value="1"/>
</dbReference>
<dbReference type="RefSeq" id="XP_015278172.1">
    <property type="nucleotide sequence ID" value="XM_015422686.1"/>
</dbReference>
<keyword evidence="8 10" id="KW-0675">Receptor</keyword>
<keyword evidence="9 10" id="KW-0807">Transducer</keyword>
<evidence type="ECO:0000256" key="3">
    <source>
        <dbReference type="ARBA" id="ARBA00022692"/>
    </source>
</evidence>
<dbReference type="PRINTS" id="PR00237">
    <property type="entry name" value="GPCRRHODOPSN"/>
</dbReference>
<comment type="similarity">
    <text evidence="10">Belongs to the G-protein coupled receptor 1 family.</text>
</comment>
<dbReference type="InterPro" id="IPR000276">
    <property type="entry name" value="GPCR_Rhodpsn"/>
</dbReference>
<feature type="transmembrane region" description="Helical" evidence="11">
    <location>
        <begin position="63"/>
        <end position="80"/>
    </location>
</feature>
<name>A0ABM1KWT5_GEKJA</name>
<dbReference type="CDD" id="cd13954">
    <property type="entry name" value="7tmA_OR"/>
    <property type="match status" value="1"/>
</dbReference>
<dbReference type="InterPro" id="IPR000725">
    <property type="entry name" value="Olfact_rcpt"/>
</dbReference>
<evidence type="ECO:0000256" key="10">
    <source>
        <dbReference type="RuleBase" id="RU000688"/>
    </source>
</evidence>
<keyword evidence="4 11" id="KW-0552">Olfaction</keyword>
<evidence type="ECO:0000259" key="12">
    <source>
        <dbReference type="PROSITE" id="PS50262"/>
    </source>
</evidence>
<keyword evidence="5 11" id="KW-1133">Transmembrane helix</keyword>
<evidence type="ECO:0000313" key="14">
    <source>
        <dbReference type="RefSeq" id="XP_015278172.1"/>
    </source>
</evidence>
<protein>
    <recommendedName>
        <fullName evidence="11">Olfactory receptor</fullName>
    </recommendedName>
</protein>
<proteinExistence type="inferred from homology"/>
<evidence type="ECO:0000256" key="2">
    <source>
        <dbReference type="ARBA" id="ARBA00022475"/>
    </source>
</evidence>
<sequence length="313" mass="35361">MGENYQVGQNETRVQEFILLTFTGSLHLRIFIFPLFLIMYILAISGNLAIIILVLSNGRLHTVMYYLLCNLSFLEIWYTTTTIPKTLPVLLGRSQSISFTGCLLQMYFSYSFGCIEYFLLAIMAYDRYVAICHPLRYNTIMDISLSGKLAVSSWLGGFIILSAPAFLIARLSFCGPNVINHFLCSVDAWIVLSCSETHAIEMAIFLIAVFVIFSSFSVTLLSYIYIVSTILHISSTNSLQKAFSTCSSHFAVVVIWYGSTIFLFVKPSKSRSLETTKTVNILNIIVTPVLNPFIYTLRNKEVREAFRSSLHLK</sequence>
<dbReference type="PANTHER" id="PTHR26454:SF12">
    <property type="entry name" value="OLFACTORY RECEPTOR 6F1"/>
    <property type="match status" value="1"/>
</dbReference>
<dbReference type="Gene3D" id="1.20.1070.10">
    <property type="entry name" value="Rhodopsin 7-helix transmembrane proteins"/>
    <property type="match status" value="1"/>
</dbReference>